<protein>
    <submittedName>
        <fullName evidence="2">Lantibiotic biosynthesis protein</fullName>
    </submittedName>
</protein>
<evidence type="ECO:0000313" key="3">
    <source>
        <dbReference type="Proteomes" id="UP001497602"/>
    </source>
</evidence>
<organism evidence="2 3">
    <name type="scientific">Tenacibaculum vairaonense</name>
    <dbReference type="NCBI Taxonomy" id="3137860"/>
    <lineage>
        <taxon>Bacteria</taxon>
        <taxon>Pseudomonadati</taxon>
        <taxon>Bacteroidota</taxon>
        <taxon>Flavobacteriia</taxon>
        <taxon>Flavobacteriales</taxon>
        <taxon>Flavobacteriaceae</taxon>
        <taxon>Tenacibaculum</taxon>
    </lineage>
</organism>
<dbReference type="Proteomes" id="UP001497602">
    <property type="component" value="Unassembled WGS sequence"/>
</dbReference>
<dbReference type="InterPro" id="IPR023809">
    <property type="entry name" value="Thiopep_bacteriocin_synth_dom"/>
</dbReference>
<keyword evidence="3" id="KW-1185">Reference proteome</keyword>
<dbReference type="Pfam" id="PF14028">
    <property type="entry name" value="Lant_dehydr_C"/>
    <property type="match status" value="1"/>
</dbReference>
<evidence type="ECO:0000259" key="1">
    <source>
        <dbReference type="Pfam" id="PF14028"/>
    </source>
</evidence>
<reference evidence="2 3" key="1">
    <citation type="submission" date="2024-05" db="EMBL/GenBank/DDBJ databases">
        <authorList>
            <person name="Duchaud E."/>
        </authorList>
    </citation>
    <scope>NUCLEOTIDE SEQUENCE [LARGE SCALE GENOMIC DNA]</scope>
    <source>
        <strain evidence="2">Ena-SAMPLE-TAB-13-05-2024-13:56:06:370-140305</strain>
    </source>
</reference>
<comment type="caution">
    <text evidence="2">The sequence shown here is derived from an EMBL/GenBank/DDBJ whole genome shotgun (WGS) entry which is preliminary data.</text>
</comment>
<evidence type="ECO:0000313" key="2">
    <source>
        <dbReference type="EMBL" id="CAL2107776.1"/>
    </source>
</evidence>
<dbReference type="NCBIfam" id="TIGR03891">
    <property type="entry name" value="thiopep_ocin"/>
    <property type="match status" value="1"/>
</dbReference>
<dbReference type="EMBL" id="CAXJRC010000042">
    <property type="protein sequence ID" value="CAL2107776.1"/>
    <property type="molecule type" value="Genomic_DNA"/>
</dbReference>
<feature type="domain" description="Thiopeptide-type bacteriocin biosynthesis" evidence="1">
    <location>
        <begin position="11"/>
        <end position="275"/>
    </location>
</feature>
<gene>
    <name evidence="2" type="ORF">T190115A13A_50018</name>
</gene>
<dbReference type="RefSeq" id="WP_348739365.1">
    <property type="nucleotide sequence ID" value="NZ_CAXJRC010000042.1"/>
</dbReference>
<sequence>MERTFIPGEEWLYYKVYCGNRMADLILIDIIKPLTEKLLENKSIDKWFFIRYSDPKPHLRIRFHCTKNEEIGKVIFDVKNALEPYVKNSLLWKIQIDTYEREVERYGKHTIVNSENLFFIDSKYCLELLSTIDDDEILFLLMLKLIDDLLTEFSFSIEMKQTFTKRQLNAFKREFNSDKDLVKQLSVNFGKIKEKMFTMLENQTYPIEDLATLLKNKKEVLKKEVKDIIELNKKNNNLSIDNLLSSYIHMMVNRFFRDKQRLYELVCYDCVYKFYNYLIASKR</sequence>
<proteinExistence type="predicted"/>
<name>A0ABP1FDF0_9FLAO</name>
<accession>A0ABP1FDF0</accession>